<keyword evidence="1" id="KW-0472">Membrane</keyword>
<keyword evidence="1" id="KW-0812">Transmembrane</keyword>
<protein>
    <submittedName>
        <fullName evidence="2">Uncharacterized protein</fullName>
    </submittedName>
</protein>
<feature type="transmembrane region" description="Helical" evidence="1">
    <location>
        <begin position="91"/>
        <end position="110"/>
    </location>
</feature>
<accession>A0A8W7PQT6</accession>
<evidence type="ECO:0000313" key="2">
    <source>
        <dbReference type="EnsemblMetazoa" id="ACOM036145-PA.1"/>
    </source>
</evidence>
<keyword evidence="1" id="KW-1133">Transmembrane helix</keyword>
<organism evidence="2">
    <name type="scientific">Anopheles coluzzii</name>
    <name type="common">African malaria mosquito</name>
    <dbReference type="NCBI Taxonomy" id="1518534"/>
    <lineage>
        <taxon>Eukaryota</taxon>
        <taxon>Metazoa</taxon>
        <taxon>Ecdysozoa</taxon>
        <taxon>Arthropoda</taxon>
        <taxon>Hexapoda</taxon>
        <taxon>Insecta</taxon>
        <taxon>Pterygota</taxon>
        <taxon>Neoptera</taxon>
        <taxon>Endopterygota</taxon>
        <taxon>Diptera</taxon>
        <taxon>Nematocera</taxon>
        <taxon>Culicoidea</taxon>
        <taxon>Culicidae</taxon>
        <taxon>Anophelinae</taxon>
        <taxon>Anopheles</taxon>
    </lineage>
</organism>
<feature type="transmembrane region" description="Helical" evidence="1">
    <location>
        <begin position="20"/>
        <end position="39"/>
    </location>
</feature>
<sequence>MHRYLDIVRRARLLVLPFRAVRGGAAGFGIGFGVLLVGGKEGATESPLLLVVTAVPPLPLLLERHLRQRLLLLLLLLLLLHWSTKPHFLQLHLLPQSTLLPVCLLLQLLFPGLQFNVVNVNDNVQFSE</sequence>
<dbReference type="Proteomes" id="UP000075882">
    <property type="component" value="Unassembled WGS sequence"/>
</dbReference>
<reference evidence="2" key="1">
    <citation type="submission" date="2022-08" db="UniProtKB">
        <authorList>
            <consortium name="EnsemblMetazoa"/>
        </authorList>
    </citation>
    <scope>IDENTIFICATION</scope>
</reference>
<feature type="transmembrane region" description="Helical" evidence="1">
    <location>
        <begin position="66"/>
        <end position="84"/>
    </location>
</feature>
<name>A0A8W7PQT6_ANOCL</name>
<dbReference type="AlphaFoldDB" id="A0A8W7PQT6"/>
<evidence type="ECO:0000256" key="1">
    <source>
        <dbReference type="SAM" id="Phobius"/>
    </source>
</evidence>
<proteinExistence type="predicted"/>
<dbReference type="EnsemblMetazoa" id="ACOM036145-RA">
    <property type="protein sequence ID" value="ACOM036145-PA.1"/>
    <property type="gene ID" value="ACOM036145"/>
</dbReference>